<dbReference type="InterPro" id="IPR001715">
    <property type="entry name" value="CH_dom"/>
</dbReference>
<feature type="compositionally biased region" description="Pro residues" evidence="2">
    <location>
        <begin position="331"/>
        <end position="345"/>
    </location>
</feature>
<dbReference type="InterPro" id="IPR036872">
    <property type="entry name" value="CH_dom_sf"/>
</dbReference>
<dbReference type="SUPFAM" id="SSF48350">
    <property type="entry name" value="GTPase activation domain, GAP"/>
    <property type="match status" value="1"/>
</dbReference>
<evidence type="ECO:0000313" key="5">
    <source>
        <dbReference type="EMBL" id="TFK55685.1"/>
    </source>
</evidence>
<accession>A0A5C3NFC7</accession>
<sequence length="1882" mass="211604">MDRSNSDSASPPFPNGTKTGSTPGPFAYQQRLLERTASRGSSSSLSRSGSITSLGVLGNPTGGSTGPSSTRRWTPSHRVSNSLDAVRSRWEERTKPEHGIEARPGTSGNPSTPHSSRSRELPSLPRFNTDVVLATPPKSEDEEYNNAPPFLKRHTVPAPIIASPLSPNSTGVTVENDSPSSSGFSNSSAQRIHLPTTTPLHTPFPSLRRSNSDAPSPDSSPSTPPTRYRRSNTVESVIPEITGSSTTTDSDAPSPSSSAFSRPADPPSPTPAPIRRRPTSLYNSLPSTSSLIEKFNKRASVDMSVPPTPSKLPYTIPSVPSTPVTARSSVPPSPITPLSSVPPSPLKSSGSVAPSPIQSMGSISTLPSPAPLSFASSAMKPPAYRSPNRANKYGSNLTAGRGLGRHLPRIASGDADDDWEEQRPEDKLVEPELVTPSKAEHRRTRLDSVVSGVVEGDEVAGIHGRLRLSRDRRLDASKAPLPSSRLSRGLWADVQRHLLQAYEYLCHVGEAQQWIEGCLGQELGFGVVEMEEGLRNGVVLARLARVFQGEAVVRRIYDAPKLDFRHSDNINYFFNFVREAGLPETFVFELTDLYDKKNLPKVIYCIHALSHLLARRGLAERIGNLLGHLQFSDDQLNATQKGLTGVAMPNFGSVGRELAKEINEDPEEEVETEDERRDRLLLENEGAIVDTQSLARAFLVRKAVATQRVRLRLAERYVLKLQAQCRGVLARRQLQDKREEQADLTPWAIALQTAARGLIARRDWNAKLARIDSMSLDIVPVQAQCRGVLQRRRFAQLKLAFRKSAKSVVKLQSLARARLVQQRHAEIQKSFSHTGAMTSIVALQAHARGVLERRNAYRRAKVLQSVSPNVVGLQAHARGVIMRRRMRIQLTTLQDVEHVVIGIQAAVRTYLARKRLLTLIRGLRRATPVLIGVQALARGKLARQERTEVMKKLSEAHTLKTIGGLQAFARAALTRQRRQQQQKQLEFVAPDVTEFQAAARGALVRRDYWAWCEHLHRSAPVATILQAMLLGVLQRRKFRAKMQYYRTNLAKVVKIQSLFRGKETREQYRQLTLGKNVNVSTIKNFVHLLDDSEADFQEEIKVEQLRKKVVESIRENQALENDVNDLDVKIALVVQNVKSFEELIKARKRHGADSAAAHAARASVLAAHGDPFAGPNTLDHTARRKLELYQQLFYVLQTRGEYLSKLFLEIPADPEAEKKRRLTERIVLTLFGYGQDRREDYLFLKLFQLSIQQEVSASAMVDDIMHGHPMYINIAVHYARSKQVTYVRETLQSLIREVINADDLNLEADPCAIYRSRMDIEEMRSGGSNGKPRELPFHQAVHDPPTRAEYIRHLQVLQWWAEKFVAVIIQSTKRVPYAIRYMARETLAALKEKYPDEPDEVYAACIGRLVYYRYINPAIITPETFDIVANTVDISARKNLAQISKVVTQISSGVSFGEDNPAYLPVNEFVLTYAQKMTCWLLEVANVPDAETQYHAHEFLDATVQPKPIYISPNEVYAMHTLLSEHLESIAPTRDDIMRVILHELDGVPHLGSDELKDARDKAVTLELSNRFAHVRDPQADEKALWVQAKRGVLAILRVQPAKDLVEALMQPVTEEHEELWDEILRNEEIADRKRTRSRRQMPSTTGYESAYRMEDIRSLSFREVKAHAIYFLLELEKLGKITRSDGYQGILNAIAGDVRSKHRKRLQRQQEMDTMGVALKQLQERKKYFEDQIDSYHKYVEAAMNTMQRGKGKKRFVMPFTKQFFHMRELQKSGRTPQFGSFKYGAQDLYDKGILLSIDQFSPRQFDKIDIIISSNEVGVFTIEVYNNTLGITNRVASQNLKMEDLLQAQFENRASLSLFNGLAKVNLNLLLYQINKKFYV</sequence>
<keyword evidence="6" id="KW-1185">Reference proteome</keyword>
<keyword evidence="1" id="KW-0175">Coiled coil</keyword>
<dbReference type="Pfam" id="PF03836">
    <property type="entry name" value="RasGAP_C"/>
    <property type="match status" value="1"/>
</dbReference>
<dbReference type="Proteomes" id="UP000305948">
    <property type="component" value="Unassembled WGS sequence"/>
</dbReference>
<dbReference type="InterPro" id="IPR000593">
    <property type="entry name" value="RasGAP_C"/>
</dbReference>
<dbReference type="GO" id="GO:0005096">
    <property type="term" value="F:GTPase activator activity"/>
    <property type="evidence" value="ECO:0007669"/>
    <property type="project" value="TreeGrafter"/>
</dbReference>
<dbReference type="EMBL" id="ML213504">
    <property type="protein sequence ID" value="TFK55685.1"/>
    <property type="molecule type" value="Genomic_DNA"/>
</dbReference>
<dbReference type="GO" id="GO:0051015">
    <property type="term" value="F:actin filament binding"/>
    <property type="evidence" value="ECO:0007669"/>
    <property type="project" value="TreeGrafter"/>
</dbReference>
<dbReference type="SUPFAM" id="SSF143885">
    <property type="entry name" value="RGC domain-like"/>
    <property type="match status" value="1"/>
</dbReference>
<dbReference type="Pfam" id="PF00612">
    <property type="entry name" value="IQ"/>
    <property type="match status" value="2"/>
</dbReference>
<gene>
    <name evidence="5" type="ORF">OE88DRAFT_1672528</name>
</gene>
<dbReference type="PROSITE" id="PS50096">
    <property type="entry name" value="IQ"/>
    <property type="match status" value="9"/>
</dbReference>
<dbReference type="Gene3D" id="1.10.506.10">
    <property type="entry name" value="GTPase Activation - p120gap, domain 1"/>
    <property type="match status" value="1"/>
</dbReference>
<feature type="region of interest" description="Disordered" evidence="2">
    <location>
        <begin position="1"/>
        <end position="287"/>
    </location>
</feature>
<dbReference type="CDD" id="cd21206">
    <property type="entry name" value="CH_IQGAP"/>
    <property type="match status" value="1"/>
</dbReference>
<dbReference type="GO" id="GO:0005516">
    <property type="term" value="F:calmodulin binding"/>
    <property type="evidence" value="ECO:0007669"/>
    <property type="project" value="TreeGrafter"/>
</dbReference>
<evidence type="ECO:0000256" key="1">
    <source>
        <dbReference type="SAM" id="Coils"/>
    </source>
</evidence>
<feature type="domain" description="Calponin-homology (CH)" evidence="4">
    <location>
        <begin position="505"/>
        <end position="613"/>
    </location>
</feature>
<dbReference type="Pfam" id="PF00616">
    <property type="entry name" value="RasGAP"/>
    <property type="match status" value="1"/>
</dbReference>
<dbReference type="SUPFAM" id="SSF47576">
    <property type="entry name" value="Calponin-homology domain, CH-domain"/>
    <property type="match status" value="1"/>
</dbReference>
<dbReference type="SMART" id="SM00015">
    <property type="entry name" value="IQ"/>
    <property type="match status" value="11"/>
</dbReference>
<feature type="domain" description="Ras-GAP" evidence="3">
    <location>
        <begin position="1225"/>
        <end position="1452"/>
    </location>
</feature>
<dbReference type="OrthoDB" id="775356at2759"/>
<evidence type="ECO:0000313" key="6">
    <source>
        <dbReference type="Proteomes" id="UP000305948"/>
    </source>
</evidence>
<evidence type="ECO:0000259" key="3">
    <source>
        <dbReference type="PROSITE" id="PS50018"/>
    </source>
</evidence>
<feature type="region of interest" description="Disordered" evidence="2">
    <location>
        <begin position="300"/>
        <end position="364"/>
    </location>
</feature>
<dbReference type="Pfam" id="PF00307">
    <property type="entry name" value="CH"/>
    <property type="match status" value="1"/>
</dbReference>
<feature type="compositionally biased region" description="Polar residues" evidence="2">
    <location>
        <begin position="165"/>
        <end position="177"/>
    </location>
</feature>
<dbReference type="PANTHER" id="PTHR14149:SF14">
    <property type="entry name" value="CALPONIN-HOMOLOGY (CH) DOMAIN-CONTAINING PROTEIN"/>
    <property type="match status" value="1"/>
</dbReference>
<dbReference type="PANTHER" id="PTHR14149">
    <property type="entry name" value="RAS GTPASE-ACTIVATING PROTEIN WITH IQ MOTIF"/>
    <property type="match status" value="1"/>
</dbReference>
<proteinExistence type="predicted"/>
<feature type="compositionally biased region" description="Low complexity" evidence="2">
    <location>
        <begin position="244"/>
        <end position="263"/>
    </location>
</feature>
<feature type="compositionally biased region" description="Polar residues" evidence="2">
    <location>
        <begin position="318"/>
        <end position="327"/>
    </location>
</feature>
<feature type="region of interest" description="Disordered" evidence="2">
    <location>
        <begin position="379"/>
        <end position="427"/>
    </location>
</feature>
<feature type="compositionally biased region" description="Low complexity" evidence="2">
    <location>
        <begin position="38"/>
        <end position="59"/>
    </location>
</feature>
<name>A0A5C3NFC7_9AGAM</name>
<protein>
    <submittedName>
        <fullName evidence="5">Ras GTPase-activating protein</fullName>
    </submittedName>
</protein>
<dbReference type="GO" id="GO:0110085">
    <property type="term" value="C:mitotic actomyosin contractile ring"/>
    <property type="evidence" value="ECO:0007669"/>
    <property type="project" value="TreeGrafter"/>
</dbReference>
<dbReference type="InterPro" id="IPR001936">
    <property type="entry name" value="RasGAP_dom"/>
</dbReference>
<evidence type="ECO:0000259" key="4">
    <source>
        <dbReference type="PROSITE" id="PS50021"/>
    </source>
</evidence>
<feature type="coiled-coil region" evidence="1">
    <location>
        <begin position="1102"/>
        <end position="1129"/>
    </location>
</feature>
<feature type="compositionally biased region" description="Basic and acidic residues" evidence="2">
    <location>
        <begin position="86"/>
        <end position="101"/>
    </location>
</feature>
<reference evidence="5 6" key="1">
    <citation type="journal article" date="2019" name="Nat. Ecol. Evol.">
        <title>Megaphylogeny resolves global patterns of mushroom evolution.</title>
        <authorList>
            <person name="Varga T."/>
            <person name="Krizsan K."/>
            <person name="Foldi C."/>
            <person name="Dima B."/>
            <person name="Sanchez-Garcia M."/>
            <person name="Sanchez-Ramirez S."/>
            <person name="Szollosi G.J."/>
            <person name="Szarkandi J.G."/>
            <person name="Papp V."/>
            <person name="Albert L."/>
            <person name="Andreopoulos W."/>
            <person name="Angelini C."/>
            <person name="Antonin V."/>
            <person name="Barry K.W."/>
            <person name="Bougher N.L."/>
            <person name="Buchanan P."/>
            <person name="Buyck B."/>
            <person name="Bense V."/>
            <person name="Catcheside P."/>
            <person name="Chovatia M."/>
            <person name="Cooper J."/>
            <person name="Damon W."/>
            <person name="Desjardin D."/>
            <person name="Finy P."/>
            <person name="Geml J."/>
            <person name="Haridas S."/>
            <person name="Hughes K."/>
            <person name="Justo A."/>
            <person name="Karasinski D."/>
            <person name="Kautmanova I."/>
            <person name="Kiss B."/>
            <person name="Kocsube S."/>
            <person name="Kotiranta H."/>
            <person name="LaButti K.M."/>
            <person name="Lechner B.E."/>
            <person name="Liimatainen K."/>
            <person name="Lipzen A."/>
            <person name="Lukacs Z."/>
            <person name="Mihaltcheva S."/>
            <person name="Morgado L.N."/>
            <person name="Niskanen T."/>
            <person name="Noordeloos M.E."/>
            <person name="Ohm R.A."/>
            <person name="Ortiz-Santana B."/>
            <person name="Ovrebo C."/>
            <person name="Racz N."/>
            <person name="Riley R."/>
            <person name="Savchenko A."/>
            <person name="Shiryaev A."/>
            <person name="Soop K."/>
            <person name="Spirin V."/>
            <person name="Szebenyi C."/>
            <person name="Tomsovsky M."/>
            <person name="Tulloss R.E."/>
            <person name="Uehling J."/>
            <person name="Grigoriev I.V."/>
            <person name="Vagvolgyi C."/>
            <person name="Papp T."/>
            <person name="Martin F.M."/>
            <person name="Miettinen O."/>
            <person name="Hibbett D.S."/>
            <person name="Nagy L.G."/>
        </authorList>
    </citation>
    <scope>NUCLEOTIDE SEQUENCE [LARGE SCALE GENOMIC DNA]</scope>
    <source>
        <strain evidence="5 6">OMC1185</strain>
    </source>
</reference>
<feature type="compositionally biased region" description="Low complexity" evidence="2">
    <location>
        <begin position="178"/>
        <end position="221"/>
    </location>
</feature>
<dbReference type="InterPro" id="IPR008936">
    <property type="entry name" value="Rho_GTPase_activation_prot"/>
</dbReference>
<dbReference type="PROSITE" id="PS50021">
    <property type="entry name" value="CH"/>
    <property type="match status" value="1"/>
</dbReference>
<dbReference type="STRING" id="5364.A0A5C3NFC7"/>
<dbReference type="PROSITE" id="PS50018">
    <property type="entry name" value="RAS_GTPASE_ACTIV_2"/>
    <property type="match status" value="1"/>
</dbReference>
<dbReference type="SMART" id="SM00033">
    <property type="entry name" value="CH"/>
    <property type="match status" value="1"/>
</dbReference>
<dbReference type="GO" id="GO:1903479">
    <property type="term" value="P:mitotic actomyosin contractile ring assembly actin filament organization"/>
    <property type="evidence" value="ECO:0007669"/>
    <property type="project" value="TreeGrafter"/>
</dbReference>
<dbReference type="SMART" id="SM00323">
    <property type="entry name" value="RasGAP"/>
    <property type="match status" value="1"/>
</dbReference>
<organism evidence="5 6">
    <name type="scientific">Heliocybe sulcata</name>
    <dbReference type="NCBI Taxonomy" id="5364"/>
    <lineage>
        <taxon>Eukaryota</taxon>
        <taxon>Fungi</taxon>
        <taxon>Dikarya</taxon>
        <taxon>Basidiomycota</taxon>
        <taxon>Agaricomycotina</taxon>
        <taxon>Agaricomycetes</taxon>
        <taxon>Gloeophyllales</taxon>
        <taxon>Gloeophyllaceae</taxon>
        <taxon>Heliocybe</taxon>
    </lineage>
</organism>
<dbReference type="Gene3D" id="1.10.418.10">
    <property type="entry name" value="Calponin-like domain"/>
    <property type="match status" value="1"/>
</dbReference>
<dbReference type="InterPro" id="IPR000048">
    <property type="entry name" value="IQ_motif_EF-hand-BS"/>
</dbReference>
<evidence type="ECO:0000256" key="2">
    <source>
        <dbReference type="SAM" id="MobiDB-lite"/>
    </source>
</evidence>